<organism evidence="8 9">
    <name type="scientific">Maribellus comscasis</name>
    <dbReference type="NCBI Taxonomy" id="2681766"/>
    <lineage>
        <taxon>Bacteria</taxon>
        <taxon>Pseudomonadati</taxon>
        <taxon>Bacteroidota</taxon>
        <taxon>Bacteroidia</taxon>
        <taxon>Marinilabiliales</taxon>
        <taxon>Prolixibacteraceae</taxon>
        <taxon>Maribellus</taxon>
    </lineage>
</organism>
<sequence>MSENNKQLQLRDSFGSKFGVIAAAAGSAVGLGNIWKFPYIAGIYGGAAFLFVYLAFIVAIGLPVMLSELIIGRGSRRNAFGAFKVLAPGTPWRYIGILGVSAAFLILSFYGVVAGWSVQYIVLSLENGFSNKTPDEISSLFATLIGSPIKPVLLQLFFMLLTGAIVIIGIKKGIEKYTKILMPVLVVILIFLCIKAVSLEGAKAGLLFLFKPDFSKLTGDGILSALGHAFFTLSLGMGTLITYGSYIKNDNNLVNTVINVTVADTVIAILAGVAIFPAVFAFGIEPSEGPGLIFVTLPNVFHQMPGGYIFSILFFVLLSVAALTSAISILEVVVAYFKEEFNMGRKASTVLATILISILGILCSLSMGVLSPYTFLGLNIFDLMDWISANLLLPIGGLFIALFVGWFLGRKKVKEEVAKGGSLSGIFLSAFLFLVKFIAPIAIAIVMLNKVGLLRF</sequence>
<evidence type="ECO:0000256" key="2">
    <source>
        <dbReference type="ARBA" id="ARBA00022448"/>
    </source>
</evidence>
<dbReference type="InterPro" id="IPR000175">
    <property type="entry name" value="Na/ntran_symport"/>
</dbReference>
<comment type="similarity">
    <text evidence="6">Belongs to the sodium:neurotransmitter symporter (SNF) (TC 2.A.22) family.</text>
</comment>
<dbReference type="PROSITE" id="PS00610">
    <property type="entry name" value="NA_NEUROTRAN_SYMP_1"/>
    <property type="match status" value="1"/>
</dbReference>
<feature type="transmembrane region" description="Helical" evidence="7">
    <location>
        <begin position="92"/>
        <end position="116"/>
    </location>
</feature>
<dbReference type="AlphaFoldDB" id="A0A6I6JPM5"/>
<keyword evidence="2 6" id="KW-0813">Transport</keyword>
<dbReference type="CDD" id="cd10336">
    <property type="entry name" value="SLC6sbd_Tyt1-Like"/>
    <property type="match status" value="1"/>
</dbReference>
<proteinExistence type="inferred from homology"/>
<feature type="transmembrane region" description="Helical" evidence="7">
    <location>
        <begin position="421"/>
        <end position="448"/>
    </location>
</feature>
<dbReference type="GO" id="GO:0016020">
    <property type="term" value="C:membrane"/>
    <property type="evidence" value="ECO:0007669"/>
    <property type="project" value="UniProtKB-SubCell"/>
</dbReference>
<evidence type="ECO:0000256" key="5">
    <source>
        <dbReference type="ARBA" id="ARBA00023136"/>
    </source>
</evidence>
<keyword evidence="4 7" id="KW-1133">Transmembrane helix</keyword>
<feature type="transmembrane region" description="Helical" evidence="7">
    <location>
        <begin position="308"/>
        <end position="337"/>
    </location>
</feature>
<feature type="transmembrane region" description="Helical" evidence="7">
    <location>
        <begin position="349"/>
        <end position="371"/>
    </location>
</feature>
<keyword evidence="5 7" id="KW-0472">Membrane</keyword>
<name>A0A6I6JPM5_9BACT</name>
<keyword evidence="9" id="KW-1185">Reference proteome</keyword>
<dbReference type="InterPro" id="IPR047218">
    <property type="entry name" value="YocR/YhdH-like"/>
</dbReference>
<reference evidence="8 9" key="1">
    <citation type="submission" date="2019-11" db="EMBL/GenBank/DDBJ databases">
        <authorList>
            <person name="Zheng R.K."/>
            <person name="Sun C.M."/>
        </authorList>
    </citation>
    <scope>NUCLEOTIDE SEQUENCE [LARGE SCALE GENOMIC DNA]</scope>
    <source>
        <strain evidence="8 9">WC007</strain>
    </source>
</reference>
<keyword evidence="3 6" id="KW-0812">Transmembrane</keyword>
<dbReference type="GO" id="GO:0015293">
    <property type="term" value="F:symporter activity"/>
    <property type="evidence" value="ECO:0007669"/>
    <property type="project" value="UniProtKB-KW"/>
</dbReference>
<feature type="transmembrane region" description="Helical" evidence="7">
    <location>
        <begin position="152"/>
        <end position="170"/>
    </location>
</feature>
<dbReference type="SUPFAM" id="SSF161070">
    <property type="entry name" value="SNF-like"/>
    <property type="match status" value="1"/>
</dbReference>
<dbReference type="PANTHER" id="PTHR42948:SF1">
    <property type="entry name" value="TRANSPORTER"/>
    <property type="match status" value="1"/>
</dbReference>
<feature type="transmembrane region" description="Helical" evidence="7">
    <location>
        <begin position="14"/>
        <end position="35"/>
    </location>
</feature>
<dbReference type="PROSITE" id="PS50267">
    <property type="entry name" value="NA_NEUROTRAN_SYMP_3"/>
    <property type="match status" value="1"/>
</dbReference>
<evidence type="ECO:0000313" key="9">
    <source>
        <dbReference type="Proteomes" id="UP000428260"/>
    </source>
</evidence>
<feature type="transmembrane region" description="Helical" evidence="7">
    <location>
        <begin position="222"/>
        <end position="244"/>
    </location>
</feature>
<evidence type="ECO:0000313" key="8">
    <source>
        <dbReference type="EMBL" id="QGY43099.1"/>
    </source>
</evidence>
<dbReference type="Proteomes" id="UP000428260">
    <property type="component" value="Chromosome"/>
</dbReference>
<accession>A0A6I6JPM5</accession>
<feature type="transmembrane region" description="Helical" evidence="7">
    <location>
        <begin position="391"/>
        <end position="409"/>
    </location>
</feature>
<protein>
    <recommendedName>
        <fullName evidence="6">Transporter</fullName>
    </recommendedName>
</protein>
<feature type="transmembrane region" description="Helical" evidence="7">
    <location>
        <begin position="47"/>
        <end position="71"/>
    </location>
</feature>
<dbReference type="NCBIfam" id="NF037979">
    <property type="entry name" value="Na_transp"/>
    <property type="match status" value="1"/>
</dbReference>
<dbReference type="EMBL" id="CP046401">
    <property type="protein sequence ID" value="QGY43099.1"/>
    <property type="molecule type" value="Genomic_DNA"/>
</dbReference>
<evidence type="ECO:0000256" key="1">
    <source>
        <dbReference type="ARBA" id="ARBA00004141"/>
    </source>
</evidence>
<dbReference type="KEGG" id="mcos:GM418_05325"/>
<dbReference type="PANTHER" id="PTHR42948">
    <property type="entry name" value="TRANSPORTER"/>
    <property type="match status" value="1"/>
</dbReference>
<dbReference type="InterPro" id="IPR037272">
    <property type="entry name" value="SNS_sf"/>
</dbReference>
<evidence type="ECO:0000256" key="6">
    <source>
        <dbReference type="RuleBase" id="RU003732"/>
    </source>
</evidence>
<feature type="transmembrane region" description="Helical" evidence="7">
    <location>
        <begin position="256"/>
        <end position="284"/>
    </location>
</feature>
<gene>
    <name evidence="8" type="ORF">GM418_05325</name>
</gene>
<feature type="transmembrane region" description="Helical" evidence="7">
    <location>
        <begin position="182"/>
        <end position="202"/>
    </location>
</feature>
<evidence type="ECO:0000256" key="4">
    <source>
        <dbReference type="ARBA" id="ARBA00022989"/>
    </source>
</evidence>
<comment type="subcellular location">
    <subcellularLocation>
        <location evidence="1">Membrane</location>
        <topology evidence="1">Multi-pass membrane protein</topology>
    </subcellularLocation>
</comment>
<keyword evidence="6" id="KW-0769">Symport</keyword>
<evidence type="ECO:0000256" key="7">
    <source>
        <dbReference type="SAM" id="Phobius"/>
    </source>
</evidence>
<dbReference type="RefSeq" id="WP_158863892.1">
    <property type="nucleotide sequence ID" value="NZ_CP046401.1"/>
</dbReference>
<evidence type="ECO:0000256" key="3">
    <source>
        <dbReference type="ARBA" id="ARBA00022692"/>
    </source>
</evidence>
<dbReference type="PRINTS" id="PR00176">
    <property type="entry name" value="NANEUSMPORT"/>
</dbReference>
<dbReference type="Pfam" id="PF00209">
    <property type="entry name" value="SNF"/>
    <property type="match status" value="2"/>
</dbReference>